<proteinExistence type="predicted"/>
<keyword evidence="1" id="KW-0732">Signal</keyword>
<protein>
    <submittedName>
        <fullName evidence="2">Lipocalin-like protein</fullName>
    </submittedName>
</protein>
<sequence length="157" mass="16832">MTIKRRITPLVLVAALALALLAIAPPFAQQSMADRGTGPLIGAWQMTSLEVGTEGNLQPVPYSGQVVFTKSGTMSVQARNLNPDAPDTPYTLNGYEAFYGHVDVDRAAGTFVVTVDSSLVPALVGQRLTRVFEVKGDTLVLTPPDPSEGWRATYKRS</sequence>
<evidence type="ECO:0000313" key="2">
    <source>
        <dbReference type="EMBL" id="TDO51712.1"/>
    </source>
</evidence>
<comment type="caution">
    <text evidence="2">The sequence shown here is derived from an EMBL/GenBank/DDBJ whole genome shotgun (WGS) entry which is preliminary data.</text>
</comment>
<accession>A0A4V3CAV6</accession>
<dbReference type="AlphaFoldDB" id="A0A4V3CAV6"/>
<dbReference type="Proteomes" id="UP000295388">
    <property type="component" value="Unassembled WGS sequence"/>
</dbReference>
<evidence type="ECO:0000313" key="3">
    <source>
        <dbReference type="Proteomes" id="UP000295388"/>
    </source>
</evidence>
<gene>
    <name evidence="2" type="ORF">EV643_103451</name>
</gene>
<evidence type="ECO:0000256" key="1">
    <source>
        <dbReference type="SAM" id="SignalP"/>
    </source>
</evidence>
<keyword evidence="3" id="KW-1185">Reference proteome</keyword>
<reference evidence="2 3" key="1">
    <citation type="submission" date="2019-03" db="EMBL/GenBank/DDBJ databases">
        <title>Genomic Encyclopedia of Type Strains, Phase III (KMG-III): the genomes of soil and plant-associated and newly described type strains.</title>
        <authorList>
            <person name="Whitman W."/>
        </authorList>
    </citation>
    <scope>NUCLEOTIDE SEQUENCE [LARGE SCALE GENOMIC DNA]</scope>
    <source>
        <strain evidence="2 3">VKM Ac-2527</strain>
    </source>
</reference>
<dbReference type="OrthoDB" id="8075794at2"/>
<feature type="chain" id="PRO_5039209956" evidence="1">
    <location>
        <begin position="29"/>
        <end position="157"/>
    </location>
</feature>
<name>A0A4V3CAV6_9ACTN</name>
<feature type="signal peptide" evidence="1">
    <location>
        <begin position="1"/>
        <end position="28"/>
    </location>
</feature>
<dbReference type="RefSeq" id="WP_133799614.1">
    <property type="nucleotide sequence ID" value="NZ_SNWQ01000003.1"/>
</dbReference>
<organism evidence="2 3">
    <name type="scientific">Kribbella caucasensis</name>
    <dbReference type="NCBI Taxonomy" id="2512215"/>
    <lineage>
        <taxon>Bacteria</taxon>
        <taxon>Bacillati</taxon>
        <taxon>Actinomycetota</taxon>
        <taxon>Actinomycetes</taxon>
        <taxon>Propionibacteriales</taxon>
        <taxon>Kribbellaceae</taxon>
        <taxon>Kribbella</taxon>
    </lineage>
</organism>
<dbReference type="EMBL" id="SNWQ01000003">
    <property type="protein sequence ID" value="TDO51712.1"/>
    <property type="molecule type" value="Genomic_DNA"/>
</dbReference>